<proteinExistence type="predicted"/>
<dbReference type="InterPro" id="IPR001789">
    <property type="entry name" value="Sig_transdc_resp-reg_receiver"/>
</dbReference>
<dbReference type="Pfam" id="PF00512">
    <property type="entry name" value="HisKA"/>
    <property type="match status" value="1"/>
</dbReference>
<keyword evidence="7 13" id="KW-0812">Transmembrane</keyword>
<evidence type="ECO:0000256" key="4">
    <source>
        <dbReference type="ARBA" id="ARBA00022475"/>
    </source>
</evidence>
<organism evidence="16 17">
    <name type="scientific">Zhengella mangrovi</name>
    <dbReference type="NCBI Taxonomy" id="1982044"/>
    <lineage>
        <taxon>Bacteria</taxon>
        <taxon>Pseudomonadati</taxon>
        <taxon>Pseudomonadota</taxon>
        <taxon>Alphaproteobacteria</taxon>
        <taxon>Hyphomicrobiales</taxon>
        <taxon>Notoacmeibacteraceae</taxon>
        <taxon>Zhengella</taxon>
    </lineage>
</organism>
<feature type="transmembrane region" description="Helical" evidence="13">
    <location>
        <begin position="170"/>
        <end position="189"/>
    </location>
</feature>
<feature type="modified residue" description="4-aspartylphosphate" evidence="12">
    <location>
        <position position="632"/>
    </location>
</feature>
<dbReference type="EMBL" id="PDVP01000033">
    <property type="protein sequence ID" value="PHP64603.1"/>
    <property type="molecule type" value="Genomic_DNA"/>
</dbReference>
<dbReference type="SMART" id="SM00388">
    <property type="entry name" value="HisKA"/>
    <property type="match status" value="1"/>
</dbReference>
<dbReference type="Gene3D" id="1.10.287.130">
    <property type="match status" value="1"/>
</dbReference>
<evidence type="ECO:0000256" key="8">
    <source>
        <dbReference type="ARBA" id="ARBA00022777"/>
    </source>
</evidence>
<reference evidence="16 17" key="1">
    <citation type="submission" date="2017-10" db="EMBL/GenBank/DDBJ databases">
        <title>Sedimentibacterium mangrovi gen. nov., sp. nov., a novel member of family Phyllobacteriacea isolated from mangrove sediment.</title>
        <authorList>
            <person name="Liao H."/>
            <person name="Tian Y."/>
        </authorList>
    </citation>
    <scope>NUCLEOTIDE SEQUENCE [LARGE SCALE GENOMIC DNA]</scope>
    <source>
        <strain evidence="16 17">X9-2-2</strain>
    </source>
</reference>
<dbReference type="InterPro" id="IPR004358">
    <property type="entry name" value="Sig_transdc_His_kin-like_C"/>
</dbReference>
<dbReference type="InterPro" id="IPR036890">
    <property type="entry name" value="HATPase_C_sf"/>
</dbReference>
<feature type="transmembrane region" description="Helical" evidence="13">
    <location>
        <begin position="247"/>
        <end position="267"/>
    </location>
</feature>
<keyword evidence="10" id="KW-0902">Two-component regulatory system</keyword>
<keyword evidence="9 13" id="KW-1133">Transmembrane helix</keyword>
<evidence type="ECO:0000256" key="11">
    <source>
        <dbReference type="ARBA" id="ARBA00023136"/>
    </source>
</evidence>
<protein>
    <recommendedName>
        <fullName evidence="3">histidine kinase</fullName>
        <ecNumber evidence="3">2.7.13.3</ecNumber>
    </recommendedName>
</protein>
<dbReference type="InterPro" id="IPR003594">
    <property type="entry name" value="HATPase_dom"/>
</dbReference>
<dbReference type="PRINTS" id="PR00344">
    <property type="entry name" value="BCTRLSENSOR"/>
</dbReference>
<evidence type="ECO:0000313" key="16">
    <source>
        <dbReference type="EMBL" id="PHP64603.1"/>
    </source>
</evidence>
<evidence type="ECO:0000259" key="15">
    <source>
        <dbReference type="PROSITE" id="PS50110"/>
    </source>
</evidence>
<evidence type="ECO:0000256" key="9">
    <source>
        <dbReference type="ARBA" id="ARBA00022989"/>
    </source>
</evidence>
<evidence type="ECO:0000256" key="3">
    <source>
        <dbReference type="ARBA" id="ARBA00012438"/>
    </source>
</evidence>
<feature type="domain" description="Histidine kinase" evidence="14">
    <location>
        <begin position="339"/>
        <end position="556"/>
    </location>
</feature>
<dbReference type="InterPro" id="IPR003661">
    <property type="entry name" value="HisK_dim/P_dom"/>
</dbReference>
<dbReference type="GO" id="GO:0005886">
    <property type="term" value="C:plasma membrane"/>
    <property type="evidence" value="ECO:0007669"/>
    <property type="project" value="UniProtKB-SubCell"/>
</dbReference>
<keyword evidence="8" id="KW-0418">Kinase</keyword>
<evidence type="ECO:0000256" key="5">
    <source>
        <dbReference type="ARBA" id="ARBA00022553"/>
    </source>
</evidence>
<dbReference type="CDD" id="cd00082">
    <property type="entry name" value="HisKA"/>
    <property type="match status" value="1"/>
</dbReference>
<dbReference type="PANTHER" id="PTHR43047">
    <property type="entry name" value="TWO-COMPONENT HISTIDINE PROTEIN KINASE"/>
    <property type="match status" value="1"/>
</dbReference>
<feature type="transmembrane region" description="Helical" evidence="13">
    <location>
        <begin position="136"/>
        <end position="158"/>
    </location>
</feature>
<dbReference type="GO" id="GO:0000155">
    <property type="term" value="F:phosphorelay sensor kinase activity"/>
    <property type="evidence" value="ECO:0007669"/>
    <property type="project" value="InterPro"/>
</dbReference>
<keyword evidence="6" id="KW-0808">Transferase</keyword>
<name>A0A2G1QGF0_9HYPH</name>
<dbReference type="AlphaFoldDB" id="A0A2G1QGF0"/>
<dbReference type="SUPFAM" id="SSF55874">
    <property type="entry name" value="ATPase domain of HSP90 chaperone/DNA topoisomerase II/histidine kinase"/>
    <property type="match status" value="1"/>
</dbReference>
<feature type="transmembrane region" description="Helical" evidence="13">
    <location>
        <begin position="282"/>
        <end position="302"/>
    </location>
</feature>
<feature type="transmembrane region" description="Helical" evidence="13">
    <location>
        <begin position="24"/>
        <end position="43"/>
    </location>
</feature>
<dbReference type="InterPro" id="IPR005467">
    <property type="entry name" value="His_kinase_dom"/>
</dbReference>
<dbReference type="SUPFAM" id="SSF47384">
    <property type="entry name" value="Homodimeric domain of signal transducing histidine kinase"/>
    <property type="match status" value="1"/>
</dbReference>
<comment type="subcellular location">
    <subcellularLocation>
        <location evidence="2">Cell membrane</location>
        <topology evidence="2">Multi-pass membrane protein</topology>
    </subcellularLocation>
</comment>
<keyword evidence="5 12" id="KW-0597">Phosphoprotein</keyword>
<dbReference type="PANTHER" id="PTHR43047:SF72">
    <property type="entry name" value="OSMOSENSING HISTIDINE PROTEIN KINASE SLN1"/>
    <property type="match status" value="1"/>
</dbReference>
<evidence type="ECO:0000256" key="6">
    <source>
        <dbReference type="ARBA" id="ARBA00022679"/>
    </source>
</evidence>
<evidence type="ECO:0000256" key="1">
    <source>
        <dbReference type="ARBA" id="ARBA00000085"/>
    </source>
</evidence>
<dbReference type="RefSeq" id="WP_099308806.1">
    <property type="nucleotide sequence ID" value="NZ_PDVP01000033.1"/>
</dbReference>
<evidence type="ECO:0000259" key="14">
    <source>
        <dbReference type="PROSITE" id="PS50109"/>
    </source>
</evidence>
<dbReference type="Proteomes" id="UP000221168">
    <property type="component" value="Unassembled WGS sequence"/>
</dbReference>
<feature type="domain" description="Response regulatory" evidence="15">
    <location>
        <begin position="582"/>
        <end position="699"/>
    </location>
</feature>
<keyword evidence="11 13" id="KW-0472">Membrane</keyword>
<gene>
    <name evidence="16" type="ORF">CSC94_23475</name>
</gene>
<dbReference type="FunFam" id="1.10.287.130:FF:000001">
    <property type="entry name" value="Two-component sensor histidine kinase"/>
    <property type="match status" value="1"/>
</dbReference>
<dbReference type="SMART" id="SM00387">
    <property type="entry name" value="HATPase_c"/>
    <property type="match status" value="1"/>
</dbReference>
<dbReference type="EC" id="2.7.13.3" evidence="3"/>
<feature type="transmembrane region" description="Helical" evidence="13">
    <location>
        <begin position="99"/>
        <end position="124"/>
    </location>
</feature>
<dbReference type="Gene3D" id="3.30.565.10">
    <property type="entry name" value="Histidine kinase-like ATPase, C-terminal domain"/>
    <property type="match status" value="1"/>
</dbReference>
<comment type="catalytic activity">
    <reaction evidence="1">
        <text>ATP + protein L-histidine = ADP + protein N-phospho-L-histidine.</text>
        <dbReference type="EC" id="2.7.13.3"/>
    </reaction>
</comment>
<keyword evidence="4" id="KW-1003">Cell membrane</keyword>
<dbReference type="Pfam" id="PF00072">
    <property type="entry name" value="Response_reg"/>
    <property type="match status" value="1"/>
</dbReference>
<evidence type="ECO:0000256" key="12">
    <source>
        <dbReference type="PROSITE-ProRule" id="PRU00169"/>
    </source>
</evidence>
<dbReference type="Gene3D" id="3.40.50.2300">
    <property type="match status" value="1"/>
</dbReference>
<feature type="transmembrane region" description="Helical" evidence="13">
    <location>
        <begin position="73"/>
        <end position="93"/>
    </location>
</feature>
<evidence type="ECO:0000256" key="2">
    <source>
        <dbReference type="ARBA" id="ARBA00004651"/>
    </source>
</evidence>
<dbReference type="SUPFAM" id="SSF52172">
    <property type="entry name" value="CheY-like"/>
    <property type="match status" value="1"/>
</dbReference>
<dbReference type="Pfam" id="PF05231">
    <property type="entry name" value="MASE1"/>
    <property type="match status" value="1"/>
</dbReference>
<accession>A0A2G1QGF0</accession>
<evidence type="ECO:0000256" key="7">
    <source>
        <dbReference type="ARBA" id="ARBA00022692"/>
    </source>
</evidence>
<evidence type="ECO:0000256" key="10">
    <source>
        <dbReference type="ARBA" id="ARBA00023012"/>
    </source>
</evidence>
<dbReference type="InterPro" id="IPR036097">
    <property type="entry name" value="HisK_dim/P_sf"/>
</dbReference>
<dbReference type="InterPro" id="IPR011006">
    <property type="entry name" value="CheY-like_superfamily"/>
</dbReference>
<keyword evidence="17" id="KW-1185">Reference proteome</keyword>
<evidence type="ECO:0000256" key="13">
    <source>
        <dbReference type="SAM" id="Phobius"/>
    </source>
</evidence>
<dbReference type="OrthoDB" id="9810730at2"/>
<dbReference type="Pfam" id="PF02518">
    <property type="entry name" value="HATPase_c"/>
    <property type="match status" value="1"/>
</dbReference>
<dbReference type="GO" id="GO:0009927">
    <property type="term" value="F:histidine phosphotransfer kinase activity"/>
    <property type="evidence" value="ECO:0007669"/>
    <property type="project" value="TreeGrafter"/>
</dbReference>
<dbReference type="PROSITE" id="PS50109">
    <property type="entry name" value="HIS_KIN"/>
    <property type="match status" value="1"/>
</dbReference>
<dbReference type="InterPro" id="IPR007895">
    <property type="entry name" value="MASE1"/>
</dbReference>
<sequence length="708" mass="76517">MSIEAGYAMPHAGKFQLSASNSSVWTTAAFTFLAFGCAAYLSIEFTQQAGRIAAFWPANGVLFAILWRRCGGLCPHVLLAAFAGNLIADMAQGDAIRTAVALSATNIVEVSIAFALASYGRLILSPEASTRDMIGYFLLCCIAASGVSAILAASYLHYEYGKAFLATFGKWWGADALGMMIVGPIFLFTSRSHFQAKLKSADRLLLLGAWVFLAASLVATFSQVHFPLLFLVYPALALIAFWGGFSFVAFAIAVVAAVSMAATYVGYGPLALMDESIAEKVYVLQLFLVMSVITMLPLGALVSDEKRAKQQVIDEKKRADRLRLIAENANAAKSEFLTSMSHELRTPLNAISGFAQLIEMRGNPANPKQEEYIRSILLASDHLGRMINDILDLAKIENGDLQIVLEKVEVKKTLDEMEAMARALAISRGCTLIVEPCELDLSVWADPSRVSQILFNLVSNAVKYGGAGATIRLSCEFREAVVRFAVSDNGPGVPPDRIEGLFKPFDRCGAEFGVVEGAGVGLAISRRLVDNMDGRLEYEVPAEGGALFWFELPACEAPDLSNDGQEISAPTSEALDPLSATNILYIEDNKVNAQIVPDALGPLDNINVVVANDGETGIETALRIKPSLIFLDIHLPDINGYEVLKRLRSIRALDGVPVYALTADAMKGARERAEAAGFDRFVTKPFLIRDLQNMVTAVLQKPTAVTKT</sequence>
<evidence type="ECO:0000313" key="17">
    <source>
        <dbReference type="Proteomes" id="UP000221168"/>
    </source>
</evidence>
<dbReference type="SMART" id="SM00448">
    <property type="entry name" value="REC"/>
    <property type="match status" value="1"/>
</dbReference>
<comment type="caution">
    <text evidence="16">The sequence shown here is derived from an EMBL/GenBank/DDBJ whole genome shotgun (WGS) entry which is preliminary data.</text>
</comment>
<dbReference type="PROSITE" id="PS50110">
    <property type="entry name" value="RESPONSE_REGULATORY"/>
    <property type="match status" value="1"/>
</dbReference>